<dbReference type="OrthoDB" id="8163099at2"/>
<evidence type="ECO:0000256" key="1">
    <source>
        <dbReference type="SAM" id="Phobius"/>
    </source>
</evidence>
<keyword evidence="3" id="KW-1185">Reference proteome</keyword>
<gene>
    <name evidence="2" type="ORF">SAMN06265368_1335</name>
</gene>
<keyword evidence="1" id="KW-0472">Membrane</keyword>
<feature type="transmembrane region" description="Helical" evidence="1">
    <location>
        <begin position="57"/>
        <end position="75"/>
    </location>
</feature>
<dbReference type="RefSeq" id="WP_097152529.1">
    <property type="nucleotide sequence ID" value="NZ_OBEL01000001.1"/>
</dbReference>
<evidence type="ECO:0000313" key="3">
    <source>
        <dbReference type="Proteomes" id="UP000219439"/>
    </source>
</evidence>
<proteinExistence type="predicted"/>
<feature type="transmembrane region" description="Helical" evidence="1">
    <location>
        <begin position="6"/>
        <end position="29"/>
    </location>
</feature>
<sequence length="81" mass="8629">MDLSLPGMIGAAIGLAIGWVDFKMLGGMIRAKYLQKRRDAGLADHPNTVKTADMIQAAIFVLTIGLFPFIGYWAGSSLTGS</sequence>
<name>A0A285NGA2_9HYPH</name>
<accession>A0A285NGA2</accession>
<dbReference type="EMBL" id="OBEL01000001">
    <property type="protein sequence ID" value="SNZ07923.1"/>
    <property type="molecule type" value="Genomic_DNA"/>
</dbReference>
<organism evidence="2 3">
    <name type="scientific">Cohaesibacter gelatinilyticus</name>
    <dbReference type="NCBI Taxonomy" id="372072"/>
    <lineage>
        <taxon>Bacteria</taxon>
        <taxon>Pseudomonadati</taxon>
        <taxon>Pseudomonadota</taxon>
        <taxon>Alphaproteobacteria</taxon>
        <taxon>Hyphomicrobiales</taxon>
        <taxon>Cohaesibacteraceae</taxon>
    </lineage>
</organism>
<reference evidence="2 3" key="1">
    <citation type="submission" date="2017-09" db="EMBL/GenBank/DDBJ databases">
        <authorList>
            <person name="Ehlers B."/>
            <person name="Leendertz F.H."/>
        </authorList>
    </citation>
    <scope>NUCLEOTIDE SEQUENCE [LARGE SCALE GENOMIC DNA]</scope>
    <source>
        <strain evidence="2 3">DSM 18289</strain>
    </source>
</reference>
<keyword evidence="1" id="KW-1133">Transmembrane helix</keyword>
<dbReference type="Proteomes" id="UP000219439">
    <property type="component" value="Unassembled WGS sequence"/>
</dbReference>
<dbReference type="AlphaFoldDB" id="A0A285NGA2"/>
<keyword evidence="1" id="KW-0812">Transmembrane</keyword>
<evidence type="ECO:0000313" key="2">
    <source>
        <dbReference type="EMBL" id="SNZ07923.1"/>
    </source>
</evidence>
<protein>
    <submittedName>
        <fullName evidence="2">Uncharacterized protein</fullName>
    </submittedName>
</protein>